<dbReference type="GO" id="GO:0003968">
    <property type="term" value="F:RNA-directed RNA polymerase activity"/>
    <property type="evidence" value="ECO:0007669"/>
    <property type="project" value="UniProtKB-KW"/>
</dbReference>
<proteinExistence type="predicted"/>
<keyword evidence="2 7" id="KW-0696">RNA-directed RNA polymerase</keyword>
<evidence type="ECO:0000256" key="5">
    <source>
        <dbReference type="ARBA" id="ARBA00022741"/>
    </source>
</evidence>
<dbReference type="Pfam" id="PF02123">
    <property type="entry name" value="RdRP_4"/>
    <property type="match status" value="1"/>
</dbReference>
<evidence type="ECO:0000256" key="4">
    <source>
        <dbReference type="ARBA" id="ARBA00022695"/>
    </source>
</evidence>
<keyword evidence="5 7" id="KW-0547">Nucleotide-binding</keyword>
<keyword evidence="7" id="KW-0693">Viral RNA replication</keyword>
<dbReference type="GeneID" id="20522565"/>
<organism evidence="8 9">
    <name type="scientific">Leptopilina boulardi Toti-like virus</name>
    <dbReference type="NCBI Taxonomy" id="1353795"/>
    <lineage>
        <taxon>Viruses</taxon>
        <taxon>Riboviria</taxon>
        <taxon>Orthornavirae</taxon>
        <taxon>Duplornaviricota</taxon>
        <taxon>Chrymotiviricetes</taxon>
        <taxon>Ghabrivirales</taxon>
        <taxon>Betatotivirineae</taxon>
        <taxon>Lebotiviridae</taxon>
        <taxon>Lebotivirus</taxon>
        <taxon>Lebotivirus ichi</taxon>
    </lineage>
</organism>
<name>A0A088BG97_9VIRU</name>
<reference evidence="8 9" key="1">
    <citation type="journal article" date="2016" name="J. Gen. Virol.">
        <title>Additional heritable virus in the parasitic wasp Leptopilina boulardi: prevalence, transmission and phenotypic effects.</title>
        <authorList>
            <person name="Martinez J."/>
            <person name="Lepetit D."/>
            <person name="Ravallec M."/>
            <person name="Fleury F."/>
            <person name="Varaldi J."/>
        </authorList>
    </citation>
    <scope>NUCLEOTIDE SEQUENCE [LARGE SCALE GENOMIC DNA]</scope>
    <source>
        <strain evidence="8 9">NSref</strain>
    </source>
</reference>
<comment type="catalytic activity">
    <reaction evidence="6 7">
        <text>RNA(n) + a ribonucleoside 5'-triphosphate = RNA(n+1) + diphosphate</text>
        <dbReference type="Rhea" id="RHEA:21248"/>
        <dbReference type="Rhea" id="RHEA-COMP:14527"/>
        <dbReference type="Rhea" id="RHEA-COMP:17342"/>
        <dbReference type="ChEBI" id="CHEBI:33019"/>
        <dbReference type="ChEBI" id="CHEBI:61557"/>
        <dbReference type="ChEBI" id="CHEBI:140395"/>
        <dbReference type="EC" id="2.7.7.48"/>
    </reaction>
</comment>
<dbReference type="KEGG" id="vg:20522565"/>
<dbReference type="SUPFAM" id="SSF56672">
    <property type="entry name" value="DNA/RNA polymerases"/>
    <property type="match status" value="1"/>
</dbReference>
<dbReference type="GO" id="GO:0006351">
    <property type="term" value="P:DNA-templated transcription"/>
    <property type="evidence" value="ECO:0007669"/>
    <property type="project" value="InterPro"/>
</dbReference>
<evidence type="ECO:0000256" key="3">
    <source>
        <dbReference type="ARBA" id="ARBA00022679"/>
    </source>
</evidence>
<dbReference type="OrthoDB" id="4479at10239"/>
<dbReference type="InterPro" id="IPR001795">
    <property type="entry name" value="RNA-dir_pol_luteovirus"/>
</dbReference>
<evidence type="ECO:0000256" key="6">
    <source>
        <dbReference type="ARBA" id="ARBA00048744"/>
    </source>
</evidence>
<dbReference type="GO" id="GO:0003723">
    <property type="term" value="F:RNA binding"/>
    <property type="evidence" value="ECO:0007669"/>
    <property type="project" value="InterPro"/>
</dbReference>
<keyword evidence="3 7" id="KW-0808">Transferase</keyword>
<accession>A0A088BG97</accession>
<evidence type="ECO:0000313" key="8">
    <source>
        <dbReference type="EMBL" id="AGW80479.1"/>
    </source>
</evidence>
<dbReference type="GO" id="GO:0000166">
    <property type="term" value="F:nucleotide binding"/>
    <property type="evidence" value="ECO:0007669"/>
    <property type="project" value="UniProtKB-KW"/>
</dbReference>
<dbReference type="EC" id="2.7.7.48" evidence="1 7"/>
<dbReference type="InterPro" id="IPR043502">
    <property type="entry name" value="DNA/RNA_pol_sf"/>
</dbReference>
<evidence type="ECO:0000256" key="1">
    <source>
        <dbReference type="ARBA" id="ARBA00012494"/>
    </source>
</evidence>
<protein>
    <recommendedName>
        <fullName evidence="1 7">RNA-directed RNA polymerase</fullName>
        <ecNumber evidence="1 7">2.7.7.48</ecNumber>
    </recommendedName>
</protein>
<evidence type="ECO:0000313" key="9">
    <source>
        <dbReference type="Proteomes" id="UP000201908"/>
    </source>
</evidence>
<dbReference type="RefSeq" id="YP_009072448.1">
    <property type="nucleotide sequence ID" value="NC_025218.2"/>
</dbReference>
<dbReference type="EMBL" id="KF274642">
    <property type="protein sequence ID" value="AGW80479.1"/>
    <property type="molecule type" value="Genomic_RNA"/>
</dbReference>
<keyword evidence="4 7" id="KW-0548">Nucleotidyltransferase</keyword>
<keyword evidence="9" id="KW-1185">Reference proteome</keyword>
<evidence type="ECO:0000256" key="7">
    <source>
        <dbReference type="RuleBase" id="RU364050"/>
    </source>
</evidence>
<sequence>MWTPKLLRDRMEEAEAELMDEVGPGLDCGCGTPGWNMAMPKFCEKLLKYRLVSHKTCHGCVLGKGVLEDYVHCVIRMSGERAGVEMAEVFLAAKKRWPRACRHGVNKYWRRRTGLLKMGGTRVTPYWREECYWELGQGYVPYKPMEDMGPEAIRWLCKDTVLGGPVGEDNYLDWFHREVEDFMRTEFKMPEHQPTIDGWVATGKWMEGKSGTGGKVGVTIDGKRKMTRRTKPLAGVLMWDAEVGMELTASSREVMHILQKSEAGKVRSVVKTGDKVNRKMNYLSGYLEDGLHGSPLSTLFAGEAGNERIDFDLIDAVRDESTWKVPLDQGAFDEKQSKMSIAVALHAVGMALEERGMNGDGCAVWAALWDSLFVRGALVEWADESRPWKNGLPSGWRWTAVLDTILNVCSFRVIRKISEIRLGKPFWVGHFYAQGDDVIFAARDLGGIRLIIDTYGKLGYEVHPYKTYISRGRGEFLRRSYEAIGVTGYLARTMHGLRFKNPIQDDPLSLTERIYSHMMQWHLAMLRGGVPEVVVQMLMEDLRGMRISTKKAAGLFLTPNCLGGGGVDPASAFGSWIEKHSDGNWYTLKVTREMRCVNVRLGGWKERLRRYDELMSGTARDALMRSFALSWGLKDADITGLHDVTFTKIKGVVPIPPTSPFLVPKVGDLWNMDDVPVQIRDAVKREAIRRGSTDRWLTVRGKEIARWAYDRMSPRVVKGFLLNEWNAPCPITDRVGTRYGVKIKRWANTMIRSALHVRNIGMRQLESHLYWIELQVREKLKLFGASQLLAQ</sequence>
<dbReference type="Proteomes" id="UP000201908">
    <property type="component" value="Segment"/>
</dbReference>
<evidence type="ECO:0000256" key="2">
    <source>
        <dbReference type="ARBA" id="ARBA00022484"/>
    </source>
</evidence>